<accession>A0A0D2HST1</accession>
<dbReference type="RefSeq" id="XP_016623167.1">
    <property type="nucleotide sequence ID" value="XM_016761317.1"/>
</dbReference>
<proteinExistence type="predicted"/>
<dbReference type="VEuPathDB" id="FungiDB:Z519_03567"/>
<organism evidence="1 2">
    <name type="scientific">Cladophialophora bantiana (strain ATCC 10958 / CBS 173.52 / CDC B-1940 / NIH 8579)</name>
    <name type="common">Xylohypha bantiana</name>
    <dbReference type="NCBI Taxonomy" id="1442370"/>
    <lineage>
        <taxon>Eukaryota</taxon>
        <taxon>Fungi</taxon>
        <taxon>Dikarya</taxon>
        <taxon>Ascomycota</taxon>
        <taxon>Pezizomycotina</taxon>
        <taxon>Eurotiomycetes</taxon>
        <taxon>Chaetothyriomycetidae</taxon>
        <taxon>Chaetothyriales</taxon>
        <taxon>Herpotrichiellaceae</taxon>
        <taxon>Cladophialophora</taxon>
    </lineage>
</organism>
<dbReference type="EMBL" id="KN846983">
    <property type="protein sequence ID" value="KIW96498.1"/>
    <property type="molecule type" value="Genomic_DNA"/>
</dbReference>
<evidence type="ECO:0000313" key="1">
    <source>
        <dbReference type="EMBL" id="KIW96498.1"/>
    </source>
</evidence>
<dbReference type="AlphaFoldDB" id="A0A0D2HST1"/>
<name>A0A0D2HST1_CLAB1</name>
<gene>
    <name evidence="1" type="ORF">Z519_03567</name>
</gene>
<dbReference type="Proteomes" id="UP000053789">
    <property type="component" value="Unassembled WGS sequence"/>
</dbReference>
<dbReference type="HOGENOM" id="CLU_2978941_0_0_1"/>
<protein>
    <submittedName>
        <fullName evidence="1">Uncharacterized protein</fullName>
    </submittedName>
</protein>
<sequence>MPSIFSGVSNVVDTIDDVFKSVLGKMFHVIENHCVVYGYYGGRTEWDNISGKLFSMEA</sequence>
<reference evidence="1" key="1">
    <citation type="submission" date="2015-01" db="EMBL/GenBank/DDBJ databases">
        <title>The Genome Sequence of Cladophialophora bantiana CBS 173.52.</title>
        <authorList>
            <consortium name="The Broad Institute Genomics Platform"/>
            <person name="Cuomo C."/>
            <person name="de Hoog S."/>
            <person name="Gorbushina A."/>
            <person name="Stielow B."/>
            <person name="Teixiera M."/>
            <person name="Abouelleil A."/>
            <person name="Chapman S.B."/>
            <person name="Priest M."/>
            <person name="Young S.K."/>
            <person name="Wortman J."/>
            <person name="Nusbaum C."/>
            <person name="Birren B."/>
        </authorList>
    </citation>
    <scope>NUCLEOTIDE SEQUENCE [LARGE SCALE GENOMIC DNA]</scope>
    <source>
        <strain evidence="1">CBS 173.52</strain>
    </source>
</reference>
<keyword evidence="2" id="KW-1185">Reference proteome</keyword>
<evidence type="ECO:0000313" key="2">
    <source>
        <dbReference type="Proteomes" id="UP000053789"/>
    </source>
</evidence>
<dbReference type="GeneID" id="27696495"/>